<dbReference type="KEGG" id="git:C6V83_18025"/>
<dbReference type="Proteomes" id="UP000239814">
    <property type="component" value="Chromosome"/>
</dbReference>
<dbReference type="AlphaFoldDB" id="A0A2S0KJP9"/>
<organism evidence="1 2">
    <name type="scientific">Gordonia iterans</name>
    <dbReference type="NCBI Taxonomy" id="1004901"/>
    <lineage>
        <taxon>Bacteria</taxon>
        <taxon>Bacillati</taxon>
        <taxon>Actinomycetota</taxon>
        <taxon>Actinomycetes</taxon>
        <taxon>Mycobacteriales</taxon>
        <taxon>Gordoniaceae</taxon>
        <taxon>Gordonia</taxon>
    </lineage>
</organism>
<proteinExistence type="predicted"/>
<dbReference type="EMBL" id="CP027433">
    <property type="protein sequence ID" value="AVM01876.1"/>
    <property type="molecule type" value="Genomic_DNA"/>
</dbReference>
<sequence length="64" mass="6949">MMVTWFDSSPDGTHSRYTFVHRSAGISVVAVFVVALPEFGRAVTVIVDPLRLICTVFAPEAPPS</sequence>
<protein>
    <submittedName>
        <fullName evidence="1">Uncharacterized protein</fullName>
    </submittedName>
</protein>
<name>A0A2S0KJP9_9ACTN</name>
<keyword evidence="2" id="KW-1185">Reference proteome</keyword>
<evidence type="ECO:0000313" key="1">
    <source>
        <dbReference type="EMBL" id="AVM01876.1"/>
    </source>
</evidence>
<accession>A0A2S0KJP9</accession>
<gene>
    <name evidence="1" type="ORF">C6V83_18025</name>
</gene>
<evidence type="ECO:0000313" key="2">
    <source>
        <dbReference type="Proteomes" id="UP000239814"/>
    </source>
</evidence>
<reference evidence="1 2" key="1">
    <citation type="submission" date="2018-03" db="EMBL/GenBank/DDBJ databases">
        <title>Characteristics and genome of n-alkane degrading marine bacteria Gordonia iterans isolated from crude oil contaminated in Tae-an, South Korea.</title>
        <authorList>
            <person name="Lee S.-S."/>
            <person name="Kim H."/>
        </authorList>
    </citation>
    <scope>NUCLEOTIDE SEQUENCE [LARGE SCALE GENOMIC DNA]</scope>
    <source>
        <strain evidence="1 2">Co17</strain>
    </source>
</reference>